<comment type="caution">
    <text evidence="6">The sequence shown here is derived from an EMBL/GenBank/DDBJ whole genome shotgun (WGS) entry which is preliminary data.</text>
</comment>
<dbReference type="InterPro" id="IPR035906">
    <property type="entry name" value="MetI-like_sf"/>
</dbReference>
<dbReference type="EMBL" id="PGTM01000090">
    <property type="protein sequence ID" value="PJF35987.1"/>
    <property type="molecule type" value="Genomic_DNA"/>
</dbReference>
<evidence type="ECO:0000256" key="4">
    <source>
        <dbReference type="ARBA" id="ARBA00023136"/>
    </source>
</evidence>
<reference evidence="6 7" key="1">
    <citation type="submission" date="2017-11" db="EMBL/GenBank/DDBJ databases">
        <title>Evolution of Phototrophy in the Chloroflexi Phylum Driven by Horizontal Gene Transfer.</title>
        <authorList>
            <person name="Ward L.M."/>
            <person name="Hemp J."/>
            <person name="Shih P.M."/>
            <person name="Mcglynn S.E."/>
            <person name="Fischer W."/>
        </authorList>
    </citation>
    <scope>NUCLEOTIDE SEQUENCE [LARGE SCALE GENOMIC DNA]</scope>
    <source>
        <strain evidence="6">JP3_13</strain>
    </source>
</reference>
<feature type="transmembrane region" description="Helical" evidence="5">
    <location>
        <begin position="12"/>
        <end position="30"/>
    </location>
</feature>
<evidence type="ECO:0000256" key="3">
    <source>
        <dbReference type="ARBA" id="ARBA00022989"/>
    </source>
</evidence>
<proteinExistence type="predicted"/>
<dbReference type="SUPFAM" id="SSF161098">
    <property type="entry name" value="MetI-like"/>
    <property type="match status" value="1"/>
</dbReference>
<keyword evidence="3 5" id="KW-1133">Transmembrane helix</keyword>
<accession>A0A2M8PEL2</accession>
<keyword evidence="4 5" id="KW-0472">Membrane</keyword>
<dbReference type="Proteomes" id="UP000229681">
    <property type="component" value="Unassembled WGS sequence"/>
</dbReference>
<dbReference type="AlphaFoldDB" id="A0A2M8PEL2"/>
<name>A0A2M8PEL2_9CHLR</name>
<protein>
    <submittedName>
        <fullName evidence="6">Sugar ABC transporter permease</fullName>
    </submittedName>
</protein>
<evidence type="ECO:0000256" key="5">
    <source>
        <dbReference type="SAM" id="Phobius"/>
    </source>
</evidence>
<feature type="non-terminal residue" evidence="6">
    <location>
        <position position="1"/>
    </location>
</feature>
<sequence length="45" mass="4960">FFGQAPRQWGDVMAFATLATVPVLIVFVLFQRWFVQSVSASGVKG</sequence>
<dbReference type="GO" id="GO:0016020">
    <property type="term" value="C:membrane"/>
    <property type="evidence" value="ECO:0007669"/>
    <property type="project" value="UniProtKB-SubCell"/>
</dbReference>
<organism evidence="6 7">
    <name type="scientific">Candidatus Thermofonsia Clade 1 bacterium</name>
    <dbReference type="NCBI Taxonomy" id="2364210"/>
    <lineage>
        <taxon>Bacteria</taxon>
        <taxon>Bacillati</taxon>
        <taxon>Chloroflexota</taxon>
        <taxon>Candidatus Thermofontia</taxon>
        <taxon>Candidatus Thermofonsia Clade 1</taxon>
    </lineage>
</organism>
<comment type="subcellular location">
    <subcellularLocation>
        <location evidence="1">Membrane</location>
        <topology evidence="1">Multi-pass membrane protein</topology>
    </subcellularLocation>
</comment>
<evidence type="ECO:0000256" key="1">
    <source>
        <dbReference type="ARBA" id="ARBA00004141"/>
    </source>
</evidence>
<evidence type="ECO:0000256" key="2">
    <source>
        <dbReference type="ARBA" id="ARBA00022692"/>
    </source>
</evidence>
<evidence type="ECO:0000313" key="6">
    <source>
        <dbReference type="EMBL" id="PJF35987.1"/>
    </source>
</evidence>
<gene>
    <name evidence="6" type="ORF">CUN49_07800</name>
</gene>
<evidence type="ECO:0000313" key="7">
    <source>
        <dbReference type="Proteomes" id="UP000229681"/>
    </source>
</evidence>
<keyword evidence="2 5" id="KW-0812">Transmembrane</keyword>